<feature type="transmembrane region" description="Helical" evidence="1">
    <location>
        <begin position="33"/>
        <end position="51"/>
    </location>
</feature>
<keyword evidence="1" id="KW-1133">Transmembrane helix</keyword>
<keyword evidence="1" id="KW-0812">Transmembrane</keyword>
<evidence type="ECO:0000256" key="1">
    <source>
        <dbReference type="SAM" id="Phobius"/>
    </source>
</evidence>
<accession>A0A9D1D6B7</accession>
<comment type="caution">
    <text evidence="2">The sequence shown here is derived from an EMBL/GenBank/DDBJ whole genome shotgun (WGS) entry which is preliminary data.</text>
</comment>
<organism evidence="2 3">
    <name type="scientific">Candidatus Copromonas faecavium</name>
    <name type="common">nom. illeg.</name>
    <dbReference type="NCBI Taxonomy" id="2840740"/>
    <lineage>
        <taxon>Bacteria</taxon>
        <taxon>Bacillati</taxon>
        <taxon>Bacillota</taxon>
        <taxon>Clostridia</taxon>
        <taxon>Lachnospirales</taxon>
        <taxon>Lachnospiraceae</taxon>
        <taxon>Candidatus Copromonas (nom. illeg.)</taxon>
    </lineage>
</organism>
<keyword evidence="1" id="KW-0472">Membrane</keyword>
<name>A0A9D1D6B7_9FIRM</name>
<dbReference type="Proteomes" id="UP000824250">
    <property type="component" value="Unassembled WGS sequence"/>
</dbReference>
<reference evidence="2" key="1">
    <citation type="submission" date="2020-10" db="EMBL/GenBank/DDBJ databases">
        <authorList>
            <person name="Gilroy R."/>
        </authorList>
    </citation>
    <scope>NUCLEOTIDE SEQUENCE</scope>
    <source>
        <strain evidence="2">CHK180-2868</strain>
    </source>
</reference>
<evidence type="ECO:0000313" key="3">
    <source>
        <dbReference type="Proteomes" id="UP000824250"/>
    </source>
</evidence>
<evidence type="ECO:0000313" key="2">
    <source>
        <dbReference type="EMBL" id="HIR06223.1"/>
    </source>
</evidence>
<dbReference type="EMBL" id="DVGC01000057">
    <property type="protein sequence ID" value="HIR06223.1"/>
    <property type="molecule type" value="Genomic_DNA"/>
</dbReference>
<gene>
    <name evidence="2" type="ORF">IAB28_09715</name>
</gene>
<reference evidence="2" key="2">
    <citation type="journal article" date="2021" name="PeerJ">
        <title>Extensive microbial diversity within the chicken gut microbiome revealed by metagenomics and culture.</title>
        <authorList>
            <person name="Gilroy R."/>
            <person name="Ravi A."/>
            <person name="Getino M."/>
            <person name="Pursley I."/>
            <person name="Horton D.L."/>
            <person name="Alikhan N.F."/>
            <person name="Baker D."/>
            <person name="Gharbi K."/>
            <person name="Hall N."/>
            <person name="Watson M."/>
            <person name="Adriaenssens E.M."/>
            <person name="Foster-Nyarko E."/>
            <person name="Jarju S."/>
            <person name="Secka A."/>
            <person name="Antonio M."/>
            <person name="Oren A."/>
            <person name="Chaudhuri R.R."/>
            <person name="La Ragione R."/>
            <person name="Hildebrand F."/>
            <person name="Pallen M.J."/>
        </authorList>
    </citation>
    <scope>NUCLEOTIDE SEQUENCE</scope>
    <source>
        <strain evidence="2">CHK180-2868</strain>
    </source>
</reference>
<sequence length="167" mass="19043">MEFHVTTEYRKEAFTAMSRVLRKTIRKRHSRRTHIFGAAVILLAVFLAIFGNEKGTAVTWAAAVLILLVLLFEDRLNGYVARKRMLKGTERSDTTFFPENYVSRTAIGVTEFSYAAIAILAETEQYFVFVFDNSHGQAYDKKTLSGGSPEEFRAFLMEKTGKEIQRV</sequence>
<proteinExistence type="predicted"/>
<feature type="transmembrane region" description="Helical" evidence="1">
    <location>
        <begin position="57"/>
        <end position="76"/>
    </location>
</feature>
<protein>
    <submittedName>
        <fullName evidence="2">YcxB family protein</fullName>
    </submittedName>
</protein>
<dbReference type="AlphaFoldDB" id="A0A9D1D6B7"/>